<keyword evidence="3" id="KW-0430">Lectin</keyword>
<dbReference type="PROSITE" id="PS50231">
    <property type="entry name" value="RICIN_B_LECTIN"/>
    <property type="match status" value="1"/>
</dbReference>
<keyword evidence="4" id="KW-1185">Reference proteome</keyword>
<feature type="chain" id="PRO_5012045622" evidence="1">
    <location>
        <begin position="16"/>
        <end position="158"/>
    </location>
</feature>
<dbReference type="Pfam" id="PF00652">
    <property type="entry name" value="Ricin_B_lectin"/>
    <property type="match status" value="1"/>
</dbReference>
<dbReference type="AlphaFoldDB" id="A0A0J0XJQ0"/>
<evidence type="ECO:0000259" key="2">
    <source>
        <dbReference type="SMART" id="SM00458"/>
    </source>
</evidence>
<name>A0A0J0XJQ0_9TREE</name>
<sequence length="158" mass="17506">MLHLLALLLLTFAAARRIHPANNTSWCIHALAVTPRSGTQLGVERCTGSFGQEWNFFGSSSILQLRGTNLCAAPAAKYNGALVYLRECPYDRSQWGEITWHPAGGLRLSYENTNFCLDNKDGRLGIHNPVQIWDCYEGGTPQTWGFTGVNGPTPPWQQ</sequence>
<dbReference type="Gene3D" id="2.80.10.50">
    <property type="match status" value="2"/>
</dbReference>
<dbReference type="InterPro" id="IPR000772">
    <property type="entry name" value="Ricin_B_lectin"/>
</dbReference>
<dbReference type="CDD" id="cd00161">
    <property type="entry name" value="beta-trefoil_Ricin-like"/>
    <property type="match status" value="1"/>
</dbReference>
<gene>
    <name evidence="3" type="ORF">CC85DRAFT_312833</name>
</gene>
<dbReference type="InterPro" id="IPR035992">
    <property type="entry name" value="Ricin_B-like_lectins"/>
</dbReference>
<proteinExistence type="predicted"/>
<dbReference type="EMBL" id="KQ087220">
    <property type="protein sequence ID" value="KLT41281.1"/>
    <property type="molecule type" value="Genomic_DNA"/>
</dbReference>
<keyword evidence="1" id="KW-0732">Signal</keyword>
<dbReference type="Proteomes" id="UP000053611">
    <property type="component" value="Unassembled WGS sequence"/>
</dbReference>
<evidence type="ECO:0000313" key="4">
    <source>
        <dbReference type="Proteomes" id="UP000053611"/>
    </source>
</evidence>
<dbReference type="SMART" id="SM00458">
    <property type="entry name" value="RICIN"/>
    <property type="match status" value="1"/>
</dbReference>
<evidence type="ECO:0000256" key="1">
    <source>
        <dbReference type="SAM" id="SignalP"/>
    </source>
</evidence>
<dbReference type="SUPFAM" id="SSF50370">
    <property type="entry name" value="Ricin B-like lectins"/>
    <property type="match status" value="1"/>
</dbReference>
<reference evidence="3 4" key="1">
    <citation type="submission" date="2015-03" db="EMBL/GenBank/DDBJ databases">
        <title>Genomics and transcriptomics of the oil-accumulating basidiomycete yeast T. oleaginosus allow insights into substrate utilization and the diverse evolutionary trajectories of mating systems in fungi.</title>
        <authorList>
            <consortium name="DOE Joint Genome Institute"/>
            <person name="Kourist R."/>
            <person name="Kracht O."/>
            <person name="Bracharz F."/>
            <person name="Lipzen A."/>
            <person name="Nolan M."/>
            <person name="Ohm R."/>
            <person name="Grigoriev I."/>
            <person name="Sun S."/>
            <person name="Heitman J."/>
            <person name="Bruck T."/>
            <person name="Nowrousian M."/>
        </authorList>
    </citation>
    <scope>NUCLEOTIDE SEQUENCE [LARGE SCALE GENOMIC DNA]</scope>
    <source>
        <strain evidence="3 4">IBC0246</strain>
    </source>
</reference>
<feature type="signal peptide" evidence="1">
    <location>
        <begin position="1"/>
        <end position="15"/>
    </location>
</feature>
<dbReference type="GO" id="GO:0030246">
    <property type="term" value="F:carbohydrate binding"/>
    <property type="evidence" value="ECO:0007669"/>
    <property type="project" value="UniProtKB-KW"/>
</dbReference>
<feature type="domain" description="Ricin B lectin" evidence="2">
    <location>
        <begin position="12"/>
        <end position="147"/>
    </location>
</feature>
<protein>
    <submittedName>
        <fullName evidence="3">Ricin B-like lectin</fullName>
    </submittedName>
</protein>
<dbReference type="RefSeq" id="XP_018277772.1">
    <property type="nucleotide sequence ID" value="XM_018426037.1"/>
</dbReference>
<evidence type="ECO:0000313" key="3">
    <source>
        <dbReference type="EMBL" id="KLT41281.1"/>
    </source>
</evidence>
<accession>A0A0J0XJQ0</accession>
<organism evidence="3 4">
    <name type="scientific">Cutaneotrichosporon oleaginosum</name>
    <dbReference type="NCBI Taxonomy" id="879819"/>
    <lineage>
        <taxon>Eukaryota</taxon>
        <taxon>Fungi</taxon>
        <taxon>Dikarya</taxon>
        <taxon>Basidiomycota</taxon>
        <taxon>Agaricomycotina</taxon>
        <taxon>Tremellomycetes</taxon>
        <taxon>Trichosporonales</taxon>
        <taxon>Trichosporonaceae</taxon>
        <taxon>Cutaneotrichosporon</taxon>
    </lineage>
</organism>
<dbReference type="GeneID" id="28986640"/>